<organism evidence="1">
    <name type="scientific">Arundo donax</name>
    <name type="common">Giant reed</name>
    <name type="synonym">Donax arundinaceus</name>
    <dbReference type="NCBI Taxonomy" id="35708"/>
    <lineage>
        <taxon>Eukaryota</taxon>
        <taxon>Viridiplantae</taxon>
        <taxon>Streptophyta</taxon>
        <taxon>Embryophyta</taxon>
        <taxon>Tracheophyta</taxon>
        <taxon>Spermatophyta</taxon>
        <taxon>Magnoliopsida</taxon>
        <taxon>Liliopsida</taxon>
        <taxon>Poales</taxon>
        <taxon>Poaceae</taxon>
        <taxon>PACMAD clade</taxon>
        <taxon>Arundinoideae</taxon>
        <taxon>Arundineae</taxon>
        <taxon>Arundo</taxon>
    </lineage>
</organism>
<protein>
    <submittedName>
        <fullName evidence="1">Uncharacterized protein</fullName>
    </submittedName>
</protein>
<name>A0A0A9EP21_ARUDO</name>
<reference evidence="1" key="2">
    <citation type="journal article" date="2015" name="Data Brief">
        <title>Shoot transcriptome of the giant reed, Arundo donax.</title>
        <authorList>
            <person name="Barrero R.A."/>
            <person name="Guerrero F.D."/>
            <person name="Moolhuijzen P."/>
            <person name="Goolsby J.A."/>
            <person name="Tidwell J."/>
            <person name="Bellgard S.E."/>
            <person name="Bellgard M.I."/>
        </authorList>
    </citation>
    <scope>NUCLEOTIDE SEQUENCE</scope>
    <source>
        <tissue evidence="1">Shoot tissue taken approximately 20 cm above the soil surface</tissue>
    </source>
</reference>
<reference evidence="1" key="1">
    <citation type="submission" date="2014-09" db="EMBL/GenBank/DDBJ databases">
        <authorList>
            <person name="Magalhaes I.L.F."/>
            <person name="Oliveira U."/>
            <person name="Santos F.R."/>
            <person name="Vidigal T.H.D.A."/>
            <person name="Brescovit A.D."/>
            <person name="Santos A.J."/>
        </authorList>
    </citation>
    <scope>NUCLEOTIDE SEQUENCE</scope>
    <source>
        <tissue evidence="1">Shoot tissue taken approximately 20 cm above the soil surface</tissue>
    </source>
</reference>
<sequence>MENDGMRREGGERNGAVNAMRSAAASGWVTCTHRKMLPKACQIQVSPLECVGSSAS</sequence>
<dbReference type="EMBL" id="GBRH01197152">
    <property type="protein sequence ID" value="JAE00744.1"/>
    <property type="molecule type" value="Transcribed_RNA"/>
</dbReference>
<dbReference type="AlphaFoldDB" id="A0A0A9EP21"/>
<evidence type="ECO:0000313" key="1">
    <source>
        <dbReference type="EMBL" id="JAE00744.1"/>
    </source>
</evidence>
<proteinExistence type="predicted"/>
<accession>A0A0A9EP21</accession>